<dbReference type="Proteomes" id="UP000020681">
    <property type="component" value="Unassembled WGS sequence"/>
</dbReference>
<feature type="region of interest" description="Disordered" evidence="1">
    <location>
        <begin position="43"/>
        <end position="65"/>
    </location>
</feature>
<evidence type="ECO:0000256" key="1">
    <source>
        <dbReference type="SAM" id="MobiDB-lite"/>
    </source>
</evidence>
<sequence>MKFRNQIQRPSILDLSNNPTTFSAENDKMGPEAHLFDNKTVTNRPMLSNSGGGVLQPRTGNRLLA</sequence>
<feature type="region of interest" description="Disordered" evidence="1">
    <location>
        <begin position="1"/>
        <end position="31"/>
    </location>
</feature>
<proteinExistence type="predicted"/>
<reference evidence="2 3" key="1">
    <citation type="submission" date="2014-01" db="EMBL/GenBank/DDBJ databases">
        <authorList>
            <person name="Dobos K."/>
            <person name="Lenaerts A."/>
            <person name="Ordway D."/>
            <person name="DeGroote M.A."/>
            <person name="Parker T."/>
            <person name="Sizemore C."/>
            <person name="Tallon L.J."/>
            <person name="Sadzewicz L.K."/>
            <person name="Sengamalay N."/>
            <person name="Fraser C.M."/>
            <person name="Hine E."/>
            <person name="Shefchek K.A."/>
            <person name="Das S.P."/>
            <person name="Tettelin H."/>
        </authorList>
    </citation>
    <scope>NUCLEOTIDE SEQUENCE [LARGE SCALE GENOMIC DNA]</scope>
    <source>
        <strain evidence="2 3">Harvey</strain>
    </source>
</reference>
<keyword evidence="3" id="KW-1185">Reference proteome</keyword>
<dbReference type="EMBL" id="JAOL01000186">
    <property type="protein sequence ID" value="EUA85923.1"/>
    <property type="molecule type" value="Genomic_DNA"/>
</dbReference>
<organism evidence="2 3">
    <name type="scientific">Mycobacterium ulcerans str. Harvey</name>
    <dbReference type="NCBI Taxonomy" id="1299332"/>
    <lineage>
        <taxon>Bacteria</taxon>
        <taxon>Bacillati</taxon>
        <taxon>Actinomycetota</taxon>
        <taxon>Actinomycetes</taxon>
        <taxon>Mycobacteriales</taxon>
        <taxon>Mycobacteriaceae</taxon>
        <taxon>Mycobacterium</taxon>
        <taxon>Mycobacterium ulcerans group</taxon>
    </lineage>
</organism>
<comment type="caution">
    <text evidence="2">The sequence shown here is derived from an EMBL/GenBank/DDBJ whole genome shotgun (WGS) entry which is preliminary data.</text>
</comment>
<name>A0ABN0QMS5_MYCUL</name>
<evidence type="ECO:0000313" key="2">
    <source>
        <dbReference type="EMBL" id="EUA85923.1"/>
    </source>
</evidence>
<feature type="compositionally biased region" description="Polar residues" evidence="1">
    <location>
        <begin position="1"/>
        <end position="24"/>
    </location>
</feature>
<protein>
    <submittedName>
        <fullName evidence="2">Uncharacterized protein</fullName>
    </submittedName>
</protein>
<gene>
    <name evidence="2" type="ORF">I551_7589</name>
</gene>
<evidence type="ECO:0000313" key="3">
    <source>
        <dbReference type="Proteomes" id="UP000020681"/>
    </source>
</evidence>
<accession>A0ABN0QMS5</accession>